<evidence type="ECO:0000313" key="1">
    <source>
        <dbReference type="EMBL" id="KAI3682353.1"/>
    </source>
</evidence>
<dbReference type="EMBL" id="CM042045">
    <property type="protein sequence ID" value="KAI3682353.1"/>
    <property type="molecule type" value="Genomic_DNA"/>
</dbReference>
<protein>
    <submittedName>
        <fullName evidence="1">Uncharacterized protein</fullName>
    </submittedName>
</protein>
<organism evidence="1 2">
    <name type="scientific">Smallanthus sonchifolius</name>
    <dbReference type="NCBI Taxonomy" id="185202"/>
    <lineage>
        <taxon>Eukaryota</taxon>
        <taxon>Viridiplantae</taxon>
        <taxon>Streptophyta</taxon>
        <taxon>Embryophyta</taxon>
        <taxon>Tracheophyta</taxon>
        <taxon>Spermatophyta</taxon>
        <taxon>Magnoliopsida</taxon>
        <taxon>eudicotyledons</taxon>
        <taxon>Gunneridae</taxon>
        <taxon>Pentapetalae</taxon>
        <taxon>asterids</taxon>
        <taxon>campanulids</taxon>
        <taxon>Asterales</taxon>
        <taxon>Asteraceae</taxon>
        <taxon>Asteroideae</taxon>
        <taxon>Heliantheae alliance</taxon>
        <taxon>Millerieae</taxon>
        <taxon>Smallanthus</taxon>
    </lineage>
</organism>
<accession>A0ACB8YAW0</accession>
<reference evidence="1 2" key="2">
    <citation type="journal article" date="2022" name="Mol. Ecol. Resour.">
        <title>The genomes of chicory, endive, great burdock and yacon provide insights into Asteraceae paleo-polyploidization history and plant inulin production.</title>
        <authorList>
            <person name="Fan W."/>
            <person name="Wang S."/>
            <person name="Wang H."/>
            <person name="Wang A."/>
            <person name="Jiang F."/>
            <person name="Liu H."/>
            <person name="Zhao H."/>
            <person name="Xu D."/>
            <person name="Zhang Y."/>
        </authorList>
    </citation>
    <scope>NUCLEOTIDE SEQUENCE [LARGE SCALE GENOMIC DNA]</scope>
    <source>
        <strain evidence="2">cv. Yunnan</strain>
        <tissue evidence="1">Leaves</tissue>
    </source>
</reference>
<keyword evidence="2" id="KW-1185">Reference proteome</keyword>
<dbReference type="Proteomes" id="UP001056120">
    <property type="component" value="Linkage Group LG28"/>
</dbReference>
<reference evidence="2" key="1">
    <citation type="journal article" date="2022" name="Mol. Ecol. Resour.">
        <title>The genomes of chicory, endive, great burdock and yacon provide insights into Asteraceae palaeo-polyploidization history and plant inulin production.</title>
        <authorList>
            <person name="Fan W."/>
            <person name="Wang S."/>
            <person name="Wang H."/>
            <person name="Wang A."/>
            <person name="Jiang F."/>
            <person name="Liu H."/>
            <person name="Zhao H."/>
            <person name="Xu D."/>
            <person name="Zhang Y."/>
        </authorList>
    </citation>
    <scope>NUCLEOTIDE SEQUENCE [LARGE SCALE GENOMIC DNA]</scope>
    <source>
        <strain evidence="2">cv. Yunnan</strain>
    </source>
</reference>
<gene>
    <name evidence="1" type="ORF">L1987_82281</name>
</gene>
<proteinExistence type="predicted"/>
<sequence length="264" mass="28254">MEGLPIVPREEGTFREIAALYGRVIEPFDFSWGNFDVSSASCLVEGRMDLEEGEFRPNDAQNLGELKSPVTGHPELRGEVKSMGQMGEAEGLHSLHGDLMAAHDMGENPCIPRNSLPKADSGKWGSSHVGPDPNLGLFTGVSSRKRPRNRRSPVSIDSPSGPLQSGAKGHKFNIPPFPDLNNPTAVFPGSPDDSSSFLSAIPVDIMGTRSTSKIPKTQPVGDPVDLDKEVADTIEVGIHAGIQVEEFGAHVRSIIKGEGASNRL</sequence>
<name>A0ACB8YAW0_9ASTR</name>
<comment type="caution">
    <text evidence="1">The sequence shown here is derived from an EMBL/GenBank/DDBJ whole genome shotgun (WGS) entry which is preliminary data.</text>
</comment>
<evidence type="ECO:0000313" key="2">
    <source>
        <dbReference type="Proteomes" id="UP001056120"/>
    </source>
</evidence>